<keyword evidence="2" id="KW-0805">Transcription regulation</keyword>
<dbReference type="PANTHER" id="PTHR13690">
    <property type="entry name" value="TRANSCRIPTION FACTOR POSF21-RELATED"/>
    <property type="match status" value="1"/>
</dbReference>
<protein>
    <submittedName>
        <fullName evidence="9">Basic-leucine zipper transcription factor</fullName>
    </submittedName>
</protein>
<evidence type="ECO:0000313" key="10">
    <source>
        <dbReference type="Proteomes" id="UP000237105"/>
    </source>
</evidence>
<evidence type="ECO:0000256" key="6">
    <source>
        <dbReference type="SAM" id="Coils"/>
    </source>
</evidence>
<evidence type="ECO:0000256" key="3">
    <source>
        <dbReference type="ARBA" id="ARBA00023125"/>
    </source>
</evidence>
<keyword evidence="4" id="KW-0804">Transcription</keyword>
<dbReference type="InterPro" id="IPR044759">
    <property type="entry name" value="bZIP_RF2"/>
</dbReference>
<feature type="domain" description="BZIP" evidence="8">
    <location>
        <begin position="234"/>
        <end position="297"/>
    </location>
</feature>
<dbReference type="Gene3D" id="1.20.5.170">
    <property type="match status" value="1"/>
</dbReference>
<feature type="region of interest" description="Disordered" evidence="7">
    <location>
        <begin position="160"/>
        <end position="209"/>
    </location>
</feature>
<name>A0A2P5AMK7_PARAD</name>
<feature type="region of interest" description="Disordered" evidence="7">
    <location>
        <begin position="360"/>
        <end position="388"/>
    </location>
</feature>
<evidence type="ECO:0000256" key="4">
    <source>
        <dbReference type="ARBA" id="ARBA00023163"/>
    </source>
</evidence>
<dbReference type="CDD" id="cd14703">
    <property type="entry name" value="bZIP_plant_RF2"/>
    <property type="match status" value="1"/>
</dbReference>
<dbReference type="PANTHER" id="PTHR13690:SF122">
    <property type="entry name" value="ATBZIP TRANSCRIPTION FACTOR"/>
    <property type="match status" value="1"/>
</dbReference>
<sequence>MGLERERETITGMSTQGMQDPQSDSPSNKLIPRSHNNNNNNNNHFLSSSSSSPNLNSSNAVANDSSTSLKNRLAPLPASIANPPSTMLGNPNPIPNSAGAGHRRAHSEVSFRLPEDMMDLSPSDPFNAGGSSTASFEEIGSEDDLFSTYIDVDKLGGTGAGGNSADQSGEVKAEGNVGGGGGDGQGEKSWSGRPRHRHSSSIDGSSMSTSVFGEIMDAKKAMPPDKLAELWTIDPKRAKRILANRQSAARSKERKARYIQELERKVQTLQTEATTLSAQLTLFQRDTTGLSTENTELRLRLQAMEQQAQLRDALNEALKKEVERLKVATGEIMSPSESFNLGMHQMSYNSSGYFPVPQQVGHSGHQNMQLPFNNSQASMSAHHLQQSNSHNFSELLQSDPVGRLQGLDISSKGSSVVKSEGPSLSASESSATF</sequence>
<proteinExistence type="predicted"/>
<dbReference type="Pfam" id="PF00170">
    <property type="entry name" value="bZIP_1"/>
    <property type="match status" value="1"/>
</dbReference>
<evidence type="ECO:0000313" key="9">
    <source>
        <dbReference type="EMBL" id="PON37681.1"/>
    </source>
</evidence>
<dbReference type="InterPro" id="IPR046347">
    <property type="entry name" value="bZIP_sf"/>
</dbReference>
<dbReference type="GO" id="GO:0003677">
    <property type="term" value="F:DNA binding"/>
    <property type="evidence" value="ECO:0007669"/>
    <property type="project" value="UniProtKB-KW"/>
</dbReference>
<dbReference type="InterPro" id="IPR004827">
    <property type="entry name" value="bZIP"/>
</dbReference>
<evidence type="ECO:0000259" key="8">
    <source>
        <dbReference type="PROSITE" id="PS50217"/>
    </source>
</evidence>
<dbReference type="SUPFAM" id="SSF57959">
    <property type="entry name" value="Leucine zipper domain"/>
    <property type="match status" value="1"/>
</dbReference>
<evidence type="ECO:0000256" key="2">
    <source>
        <dbReference type="ARBA" id="ARBA00023015"/>
    </source>
</evidence>
<comment type="subcellular location">
    <subcellularLocation>
        <location evidence="1">Nucleus</location>
    </subcellularLocation>
</comment>
<dbReference type="Proteomes" id="UP000237105">
    <property type="component" value="Unassembled WGS sequence"/>
</dbReference>
<feature type="compositionally biased region" description="Polar residues" evidence="7">
    <location>
        <begin position="60"/>
        <end position="70"/>
    </location>
</feature>
<comment type="caution">
    <text evidence="9">The sequence shown here is derived from an EMBL/GenBank/DDBJ whole genome shotgun (WGS) entry which is preliminary data.</text>
</comment>
<dbReference type="FunFam" id="1.20.5.170:FF:000009">
    <property type="entry name" value="probable transcription factor PosF21"/>
    <property type="match status" value="1"/>
</dbReference>
<organism evidence="9 10">
    <name type="scientific">Parasponia andersonii</name>
    <name type="common">Sponia andersonii</name>
    <dbReference type="NCBI Taxonomy" id="3476"/>
    <lineage>
        <taxon>Eukaryota</taxon>
        <taxon>Viridiplantae</taxon>
        <taxon>Streptophyta</taxon>
        <taxon>Embryophyta</taxon>
        <taxon>Tracheophyta</taxon>
        <taxon>Spermatophyta</taxon>
        <taxon>Magnoliopsida</taxon>
        <taxon>eudicotyledons</taxon>
        <taxon>Gunneridae</taxon>
        <taxon>Pentapetalae</taxon>
        <taxon>rosids</taxon>
        <taxon>fabids</taxon>
        <taxon>Rosales</taxon>
        <taxon>Cannabaceae</taxon>
        <taxon>Parasponia</taxon>
    </lineage>
</organism>
<dbReference type="EMBL" id="JXTB01000521">
    <property type="protein sequence ID" value="PON37681.1"/>
    <property type="molecule type" value="Genomic_DNA"/>
</dbReference>
<dbReference type="GO" id="GO:0003700">
    <property type="term" value="F:DNA-binding transcription factor activity"/>
    <property type="evidence" value="ECO:0007669"/>
    <property type="project" value="InterPro"/>
</dbReference>
<feature type="region of interest" description="Disordered" evidence="7">
    <location>
        <begin position="407"/>
        <end position="433"/>
    </location>
</feature>
<dbReference type="PROSITE" id="PS50217">
    <property type="entry name" value="BZIP"/>
    <property type="match status" value="1"/>
</dbReference>
<feature type="compositionally biased region" description="Polar residues" evidence="7">
    <location>
        <begin position="11"/>
        <end position="28"/>
    </location>
</feature>
<feature type="compositionally biased region" description="Low complexity" evidence="7">
    <location>
        <begin position="34"/>
        <end position="59"/>
    </location>
</feature>
<dbReference type="OrthoDB" id="1435597at2759"/>
<dbReference type="STRING" id="3476.A0A2P5AMK7"/>
<evidence type="ECO:0000256" key="1">
    <source>
        <dbReference type="ARBA" id="ARBA00004123"/>
    </source>
</evidence>
<reference evidence="10" key="1">
    <citation type="submission" date="2016-06" db="EMBL/GenBank/DDBJ databases">
        <title>Parallel loss of symbiosis genes in relatives of nitrogen-fixing non-legume Parasponia.</title>
        <authorList>
            <person name="Van Velzen R."/>
            <person name="Holmer R."/>
            <person name="Bu F."/>
            <person name="Rutten L."/>
            <person name="Van Zeijl A."/>
            <person name="Liu W."/>
            <person name="Santuari L."/>
            <person name="Cao Q."/>
            <person name="Sharma T."/>
            <person name="Shen D."/>
            <person name="Roswanjaya Y."/>
            <person name="Wardhani T."/>
            <person name="Kalhor M.S."/>
            <person name="Jansen J."/>
            <person name="Van den Hoogen J."/>
            <person name="Gungor B."/>
            <person name="Hartog M."/>
            <person name="Hontelez J."/>
            <person name="Verver J."/>
            <person name="Yang W.-C."/>
            <person name="Schijlen E."/>
            <person name="Repin R."/>
            <person name="Schilthuizen M."/>
            <person name="Schranz E."/>
            <person name="Heidstra R."/>
            <person name="Miyata K."/>
            <person name="Fedorova E."/>
            <person name="Kohlen W."/>
            <person name="Bisseling T."/>
            <person name="Smit S."/>
            <person name="Geurts R."/>
        </authorList>
    </citation>
    <scope>NUCLEOTIDE SEQUENCE [LARGE SCALE GENOMIC DNA]</scope>
    <source>
        <strain evidence="10">cv. WU1-14</strain>
    </source>
</reference>
<gene>
    <name evidence="9" type="primary">PanBZIP15</name>
    <name evidence="9" type="ORF">PanWU01x14_318390</name>
</gene>
<evidence type="ECO:0000256" key="5">
    <source>
        <dbReference type="ARBA" id="ARBA00023242"/>
    </source>
</evidence>
<feature type="coiled-coil region" evidence="6">
    <location>
        <begin position="252"/>
        <end position="331"/>
    </location>
</feature>
<dbReference type="GO" id="GO:0005634">
    <property type="term" value="C:nucleus"/>
    <property type="evidence" value="ECO:0007669"/>
    <property type="project" value="UniProtKB-SubCell"/>
</dbReference>
<feature type="compositionally biased region" description="Low complexity" evidence="7">
    <location>
        <begin position="410"/>
        <end position="433"/>
    </location>
</feature>
<dbReference type="SMART" id="SM00338">
    <property type="entry name" value="BRLZ"/>
    <property type="match status" value="1"/>
</dbReference>
<keyword evidence="3" id="KW-0238">DNA-binding</keyword>
<keyword evidence="5" id="KW-0539">Nucleus</keyword>
<dbReference type="AlphaFoldDB" id="A0A2P5AMK7"/>
<keyword evidence="10" id="KW-1185">Reference proteome</keyword>
<evidence type="ECO:0000256" key="7">
    <source>
        <dbReference type="SAM" id="MobiDB-lite"/>
    </source>
</evidence>
<keyword evidence="6" id="KW-0175">Coiled coil</keyword>
<feature type="region of interest" description="Disordered" evidence="7">
    <location>
        <begin position="1"/>
        <end position="106"/>
    </location>
</feature>
<accession>A0A2P5AMK7</accession>